<reference evidence="2" key="3">
    <citation type="submission" date="2018-05" db="EMBL/GenBank/DDBJ databases">
        <authorList>
            <person name="Martin F.N."/>
            <person name="Ancheita A."/>
            <person name="Koike S."/>
            <person name="Klosterman S.A."/>
            <person name="Mou B."/>
        </authorList>
    </citation>
    <scope>NUCLEOTIDE SEQUENCE</scope>
    <source>
        <strain evidence="2">R14</strain>
    </source>
</reference>
<dbReference type="EMBL" id="MH325167">
    <property type="protein sequence ID" value="AZL93063.1"/>
    <property type="molecule type" value="Genomic_DNA"/>
</dbReference>
<dbReference type="EMBL" id="MH142315">
    <property type="protein sequence ID" value="AZL93010.1"/>
    <property type="molecule type" value="Genomic_DNA"/>
</dbReference>
<accession>A0A3Q8U9Q8</accession>
<gene>
    <name evidence="1" type="primary">ymf100</name>
</gene>
<protein>
    <submittedName>
        <fullName evidence="1">Uncharacterized protein</fullName>
    </submittedName>
</protein>
<reference evidence="1" key="2">
    <citation type="submission" date="2018-03" db="EMBL/GenBank/DDBJ databases">
        <authorList>
            <person name="Martin F.N."/>
            <person name="Ancheita A."/>
            <person name="Koike S."/>
            <person name="Klosterman S."/>
        </authorList>
    </citation>
    <scope>NUCLEOTIDE SEQUENCE</scope>
    <source>
        <strain evidence="1">R13</strain>
    </source>
</reference>
<geneLocation type="mitochondrion" evidence="1"/>
<name>A0A3Q8U9Q8_9STRA</name>
<keyword evidence="1" id="KW-0496">Mitochondrion</keyword>
<sequence length="121" mass="15188">MQKNKENLNKKKIYNKDYFYKKNKNYSYKKNKNYSYKKNKNYSYKKNKNYFYKKNRNYSYKKNNIYYILGEKRPEKPLTTAYLHRNKKIKTGIFLKKPSFKTILYPFHLNLKLINEYLKKK</sequence>
<evidence type="ECO:0000313" key="1">
    <source>
        <dbReference type="EMBL" id="AZL93010.1"/>
    </source>
</evidence>
<dbReference type="AlphaFoldDB" id="A0A3Q8U9Q8"/>
<organism evidence="1">
    <name type="scientific">Peronospora effusa</name>
    <dbReference type="NCBI Taxonomy" id="542832"/>
    <lineage>
        <taxon>Eukaryota</taxon>
        <taxon>Sar</taxon>
        <taxon>Stramenopiles</taxon>
        <taxon>Oomycota</taxon>
        <taxon>Peronosporomycetes</taxon>
        <taxon>Peronosporales</taxon>
        <taxon>Peronosporaceae</taxon>
        <taxon>Peronospora</taxon>
    </lineage>
</organism>
<proteinExistence type="predicted"/>
<reference evidence="1" key="1">
    <citation type="journal article" date="2018" name="BMC Genomics">
        <title>Comparative genomics of downy mildews reveals potential adaptations to biotrophy.</title>
        <authorList>
            <person name="Fletcher K."/>
            <person name="Klosterman S.J."/>
            <person name="Derevnina L."/>
            <person name="Martin F."/>
            <person name="Bertier L.D."/>
            <person name="Koike S."/>
            <person name="Reyes-Chin-Wo S."/>
            <person name="Mou B."/>
            <person name="Michelmore R."/>
        </authorList>
    </citation>
    <scope>NUCLEOTIDE SEQUENCE</scope>
    <source>
        <strain evidence="1">R13</strain>
        <strain evidence="2">R14</strain>
    </source>
</reference>
<evidence type="ECO:0000313" key="2">
    <source>
        <dbReference type="EMBL" id="AZL93063.1"/>
    </source>
</evidence>